<dbReference type="PANTHER" id="PTHR32305">
    <property type="match status" value="1"/>
</dbReference>
<proteinExistence type="predicted"/>
<dbReference type="PANTHER" id="PTHR32305:SF15">
    <property type="entry name" value="PROTEIN RHSA-RELATED"/>
    <property type="match status" value="1"/>
</dbReference>
<evidence type="ECO:0000313" key="1">
    <source>
        <dbReference type="EMBL" id="RGK90440.1"/>
    </source>
</evidence>
<dbReference type="NCBIfam" id="TIGR03696">
    <property type="entry name" value="Rhs_assc_core"/>
    <property type="match status" value="1"/>
</dbReference>
<protein>
    <submittedName>
        <fullName evidence="1">RHS repeat-associated core domain-containing protein</fullName>
    </submittedName>
</protein>
<reference evidence="1 2" key="1">
    <citation type="submission" date="2018-08" db="EMBL/GenBank/DDBJ databases">
        <title>A genome reference for cultivated species of the human gut microbiota.</title>
        <authorList>
            <person name="Zou Y."/>
            <person name="Xue W."/>
            <person name="Luo G."/>
        </authorList>
    </citation>
    <scope>NUCLEOTIDE SEQUENCE [LARGE SCALE GENOMIC DNA]</scope>
    <source>
        <strain evidence="1 2">TF09-12</strain>
    </source>
</reference>
<name>A0A3E4Q9P8_9BACT</name>
<dbReference type="InterPro" id="IPR022385">
    <property type="entry name" value="Rhs_assc_core"/>
</dbReference>
<dbReference type="AlphaFoldDB" id="A0A3E4Q9P8"/>
<sequence>MLNLRDKGRVIQTRSTNNLNGYDVAYHNLDFTGKVRNTLKTHSYLLKNKFTTPIGIYRNLYSVNFELYSYNYDHAGRLLTVQHKLNDNAPVVIAENKYDEIGRLQMRKTPVETTNYAYNVRGWLTQAVGNKFKETLTYNEAIDDVTPSIPCYSGNISAMKWQVEGEPAERGYQFSYDGIGRLSKALYGEGKGIVLNNKYDELIDYDKVGNITTLQRYGKSDNGFGLIDNLSYVYNNNQLMKVTDTADSSVTYYSAFHFVDGADAETEYVYDANGNMTQDFNKKISKIEYNSLNLPSMIQYSHGDQAHYGYDAVGRKLSVSHIISPVNIYVPMGSTTLPENAFLEWRGFDVYADNIQYFMEKSLSVFPTRLNFDGGYPTRLNFDGGYITSIDDTPVYHYYLQDHLGNNRMVVNANGEVEQVNHYYAFGGLMGESTGGDTQTYKYNGKELDRINGLDWYDYGARNYDAALGRWHVVDPLAEKYYNVSPYAYCGDNPVNAIDPNGEDPVYLFSKYDINAIPFKLDFRNLNAVPNVINVWAHGNSDEISHNGRSINTADKFNKLLKKYSKTWKKHQSGSPAIIVLHACSTSSFAEKLSESKYFRNVLIVAPNQAVQVKYNQRTVRNKNNQSVLITNYLFTGISDNDNKNPVVYKNDVGVWKAYKNGEYYTKYSGDFKSKGQPGSRGFNYSTLWDRLSNNWDSLINKIGTLFK</sequence>
<evidence type="ECO:0000313" key="2">
    <source>
        <dbReference type="Proteomes" id="UP000260835"/>
    </source>
</evidence>
<comment type="caution">
    <text evidence="1">The sequence shown here is derived from an EMBL/GenBank/DDBJ whole genome shotgun (WGS) entry which is preliminary data.</text>
</comment>
<organism evidence="1 2">
    <name type="scientific">Prevotella disiens</name>
    <dbReference type="NCBI Taxonomy" id="28130"/>
    <lineage>
        <taxon>Bacteria</taxon>
        <taxon>Pseudomonadati</taxon>
        <taxon>Bacteroidota</taxon>
        <taxon>Bacteroidia</taxon>
        <taxon>Bacteroidales</taxon>
        <taxon>Prevotellaceae</taxon>
        <taxon>Prevotella</taxon>
    </lineage>
</organism>
<dbReference type="RefSeq" id="WP_117654382.1">
    <property type="nucleotide sequence ID" value="NZ_CABOGP010000159.1"/>
</dbReference>
<gene>
    <name evidence="1" type="ORF">DXC89_11415</name>
</gene>
<dbReference type="Proteomes" id="UP000260835">
    <property type="component" value="Unassembled WGS sequence"/>
</dbReference>
<dbReference type="Gene3D" id="2.180.10.10">
    <property type="entry name" value="RHS repeat-associated core"/>
    <property type="match status" value="1"/>
</dbReference>
<accession>A0A3E4Q9P8</accession>
<dbReference type="EMBL" id="QSRD01000159">
    <property type="protein sequence ID" value="RGK90440.1"/>
    <property type="molecule type" value="Genomic_DNA"/>
</dbReference>
<dbReference type="InterPro" id="IPR050708">
    <property type="entry name" value="T6SS_VgrG/RHS"/>
</dbReference>